<reference evidence="1 2" key="1">
    <citation type="submission" date="2010-03" db="EMBL/GenBank/DDBJ databases">
        <title>The Genome Sequence of Fusobacterium sp. 1_1_41FAA.</title>
        <authorList>
            <consortium name="The Broad Institute Genome Sequencing Platform"/>
            <person name="Ward D."/>
            <person name="Earl A."/>
            <person name="Feldgarden M."/>
            <person name="Gevers D."/>
            <person name="Young S.K."/>
            <person name="Zeng Q."/>
            <person name="Koehrsen M."/>
            <person name="Alvarado L."/>
            <person name="Berlin A."/>
            <person name="Borenstein D."/>
            <person name="Chapman S."/>
            <person name="Chen Z."/>
            <person name="Engels R."/>
            <person name="Freedman E."/>
            <person name="Gellesch M."/>
            <person name="Goldberg J."/>
            <person name="Griggs A."/>
            <person name="Gujja S."/>
            <person name="Heilman E."/>
            <person name="Heiman D."/>
            <person name="Hepburn T."/>
            <person name="Howarth C."/>
            <person name="Jen D."/>
            <person name="Larson L."/>
            <person name="Mehta T."/>
            <person name="Park D."/>
            <person name="Pearson M."/>
            <person name="Richards J."/>
            <person name="Roberts A."/>
            <person name="Saif S."/>
            <person name="Shea T."/>
            <person name="Shenoy N."/>
            <person name="Sisk P."/>
            <person name="Stolte C."/>
            <person name="Sykes S."/>
            <person name="Walk T."/>
            <person name="White J."/>
            <person name="Yandava C."/>
            <person name="Strauss J.C."/>
            <person name="Ambrose C.E."/>
            <person name="Allen-Vercoe E."/>
            <person name="Haas B."/>
            <person name="Henn M.R."/>
            <person name="Nusbaum C."/>
            <person name="Birren B."/>
        </authorList>
    </citation>
    <scope>NUCLEOTIDE SEQUENCE [LARGE SCALE GENOMIC DNA]</scope>
    <source>
        <strain evidence="1 2">1_1_41FAA</strain>
    </source>
</reference>
<dbReference type="Proteomes" id="UP000003964">
    <property type="component" value="Unassembled WGS sequence"/>
</dbReference>
<gene>
    <name evidence="1" type="ORF">HMPREF0400_01035</name>
</gene>
<proteinExistence type="predicted"/>
<name>D6LH35_9FUSO</name>
<dbReference type="EMBL" id="GG770383">
    <property type="protein sequence ID" value="EFG27711.2"/>
    <property type="molecule type" value="Genomic_DNA"/>
</dbReference>
<organism evidence="1 2">
    <name type="scientific">Fusobacterium periodonticum 1_1_41FAA</name>
    <dbReference type="NCBI Taxonomy" id="469621"/>
    <lineage>
        <taxon>Bacteria</taxon>
        <taxon>Fusobacteriati</taxon>
        <taxon>Fusobacteriota</taxon>
        <taxon>Fusobacteriia</taxon>
        <taxon>Fusobacteriales</taxon>
        <taxon>Fusobacteriaceae</taxon>
        <taxon>Fusobacterium</taxon>
    </lineage>
</organism>
<accession>D6LH35</accession>
<evidence type="ECO:0000313" key="2">
    <source>
        <dbReference type="Proteomes" id="UP000003964"/>
    </source>
</evidence>
<evidence type="ECO:0000313" key="1">
    <source>
        <dbReference type="EMBL" id="EFG27711.2"/>
    </source>
</evidence>
<protein>
    <recommendedName>
        <fullName evidence="3">MarR family transcriptional regulator</fullName>
    </recommendedName>
</protein>
<evidence type="ECO:0008006" key="3">
    <source>
        <dbReference type="Google" id="ProtNLM"/>
    </source>
</evidence>
<sequence>MLVIRHVLVEYELHENFSKHIGKLVCRHGAKPCNKETELLGTLKASITTT</sequence>
<dbReference type="AlphaFoldDB" id="D6LH35"/>